<protein>
    <submittedName>
        <fullName evidence="1">Uncharacterized protein</fullName>
    </submittedName>
</protein>
<sequence>MVISIPISRDLFLGSTAFQSDEGTICGPCSGELHLCSFKKLICTILSVSMIWSAAAFPVAAQNSEKAAQDGNQDALSAKDGLAALLGTPGLLTAVPSNDQPSPKERARLFFDIGRYYYVIGDTFKAESALEYAHKLDPAVAAVTVEVKGEQADLAKSFVADLSLSQLRDRYARTTKVKAAGRSLIIPGWGQIYRGHKKRGLVALCATAVTGLFLAKA</sequence>
<reference evidence="1" key="1">
    <citation type="submission" date="2018-05" db="EMBL/GenBank/DDBJ databases">
        <authorList>
            <person name="Lanie J.A."/>
            <person name="Ng W.-L."/>
            <person name="Kazmierczak K.M."/>
            <person name="Andrzejewski T.M."/>
            <person name="Davidsen T.M."/>
            <person name="Wayne K.J."/>
            <person name="Tettelin H."/>
            <person name="Glass J.I."/>
            <person name="Rusch D."/>
            <person name="Podicherti R."/>
            <person name="Tsui H.-C.T."/>
            <person name="Winkler M.E."/>
        </authorList>
    </citation>
    <scope>NUCLEOTIDE SEQUENCE</scope>
</reference>
<dbReference type="AlphaFoldDB" id="A0A383BSV4"/>
<dbReference type="InterPro" id="IPR019734">
    <property type="entry name" value="TPR_rpt"/>
</dbReference>
<feature type="non-terminal residue" evidence="1">
    <location>
        <position position="217"/>
    </location>
</feature>
<evidence type="ECO:0000313" key="1">
    <source>
        <dbReference type="EMBL" id="SVE22951.1"/>
    </source>
</evidence>
<dbReference type="EMBL" id="UINC01202925">
    <property type="protein sequence ID" value="SVE22951.1"/>
    <property type="molecule type" value="Genomic_DNA"/>
</dbReference>
<proteinExistence type="predicted"/>
<gene>
    <name evidence="1" type="ORF">METZ01_LOCUS475805</name>
</gene>
<dbReference type="PROSITE" id="PS50005">
    <property type="entry name" value="TPR"/>
    <property type="match status" value="1"/>
</dbReference>
<organism evidence="1">
    <name type="scientific">marine metagenome</name>
    <dbReference type="NCBI Taxonomy" id="408172"/>
    <lineage>
        <taxon>unclassified sequences</taxon>
        <taxon>metagenomes</taxon>
        <taxon>ecological metagenomes</taxon>
    </lineage>
</organism>
<name>A0A383BSV4_9ZZZZ</name>
<accession>A0A383BSV4</accession>